<gene>
    <name evidence="1" type="ORF">BLL52_1578</name>
</gene>
<reference evidence="1 2" key="1">
    <citation type="submission" date="2017-01" db="EMBL/GenBank/DDBJ databases">
        <title>Genome sequence of Rhodoferax antarcticus ANT.BR, a psychrophilic purple nonsulfur bacterium from an Antarctic microbial mat.</title>
        <authorList>
            <person name="Baker J."/>
            <person name="Riester C."/>
            <person name="Skinner B."/>
            <person name="Newell A."/>
            <person name="Swingley W."/>
            <person name="Madigan M."/>
            <person name="Jung D."/>
            <person name="Asao M."/>
            <person name="Chen M."/>
            <person name="Loughlin P."/>
            <person name="Pan H."/>
            <person name="Lin S."/>
            <person name="Li N."/>
            <person name="Shaw J."/>
            <person name="Prado M."/>
            <person name="Sherman C."/>
            <person name="Li X."/>
            <person name="Tang J."/>
            <person name="Blankenship R."/>
            <person name="Zhao T."/>
            <person name="Touchman J."/>
            <person name="Sattley M."/>
        </authorList>
    </citation>
    <scope>NUCLEOTIDE SEQUENCE [LARGE SCALE GENOMIC DNA]</scope>
    <source>
        <strain evidence="1 2">ANT.BR</strain>
    </source>
</reference>
<organism evidence="1 2">
    <name type="scientific">Rhodoferax antarcticus ANT.BR</name>
    <dbReference type="NCBI Taxonomy" id="1111071"/>
    <lineage>
        <taxon>Bacteria</taxon>
        <taxon>Pseudomonadati</taxon>
        <taxon>Pseudomonadota</taxon>
        <taxon>Betaproteobacteria</taxon>
        <taxon>Burkholderiales</taxon>
        <taxon>Comamonadaceae</taxon>
        <taxon>Rhodoferax</taxon>
    </lineage>
</organism>
<sequence length="179" mass="20014">MDDIVKQAMAKWPNVPDCYGWLGLDNRGNWYMRDDRAQTLGAFDSGQPGAKGSLLQHDKLIDFIGRNYSADVLGRWFFQNGPQRVYVELQAAPLVWRVQADHSVKDHIGRSAQIQSCWLDELGHLFLAADTGLGLVHTQDMSLAADAVVQGLWLPQDVSSQDLPGEFGFVKSPYLLQLK</sequence>
<dbReference type="RefSeq" id="WP_075586009.1">
    <property type="nucleotide sequence ID" value="NZ_MSYM01000011.1"/>
</dbReference>
<dbReference type="InterPro" id="IPR021332">
    <property type="entry name" value="DUF2944"/>
</dbReference>
<dbReference type="AlphaFoldDB" id="A0A1Q8YFQ3"/>
<proteinExistence type="predicted"/>
<keyword evidence="2" id="KW-1185">Reference proteome</keyword>
<dbReference type="Proteomes" id="UP000185911">
    <property type="component" value="Unassembled WGS sequence"/>
</dbReference>
<evidence type="ECO:0000313" key="1">
    <source>
        <dbReference type="EMBL" id="OLP06833.1"/>
    </source>
</evidence>
<dbReference type="STRING" id="81479.RA876_02390"/>
<protein>
    <recommendedName>
        <fullName evidence="3">DUF2946 domain-containing protein</fullName>
    </recommendedName>
</protein>
<comment type="caution">
    <text evidence="1">The sequence shown here is derived from an EMBL/GenBank/DDBJ whole genome shotgun (WGS) entry which is preliminary data.</text>
</comment>
<evidence type="ECO:0000313" key="2">
    <source>
        <dbReference type="Proteomes" id="UP000185911"/>
    </source>
</evidence>
<accession>A0A1Q8YFQ3</accession>
<dbReference type="Pfam" id="PF11161">
    <property type="entry name" value="DUF2944"/>
    <property type="match status" value="1"/>
</dbReference>
<dbReference type="EMBL" id="MSYM01000011">
    <property type="protein sequence ID" value="OLP06833.1"/>
    <property type="molecule type" value="Genomic_DNA"/>
</dbReference>
<evidence type="ECO:0008006" key="3">
    <source>
        <dbReference type="Google" id="ProtNLM"/>
    </source>
</evidence>
<name>A0A1Q8YFQ3_9BURK</name>